<dbReference type="Pfam" id="PF13927">
    <property type="entry name" value="Ig_3"/>
    <property type="match status" value="1"/>
</dbReference>
<evidence type="ECO:0000313" key="2">
    <source>
        <dbReference type="EMBL" id="VEL24719.1"/>
    </source>
</evidence>
<dbReference type="InterPro" id="IPR036179">
    <property type="entry name" value="Ig-like_dom_sf"/>
</dbReference>
<evidence type="ECO:0000313" key="3">
    <source>
        <dbReference type="Proteomes" id="UP000784294"/>
    </source>
</evidence>
<keyword evidence="3" id="KW-1185">Reference proteome</keyword>
<reference evidence="2" key="1">
    <citation type="submission" date="2018-11" db="EMBL/GenBank/DDBJ databases">
        <authorList>
            <consortium name="Pathogen Informatics"/>
        </authorList>
    </citation>
    <scope>NUCLEOTIDE SEQUENCE</scope>
</reference>
<dbReference type="OrthoDB" id="504170at2759"/>
<comment type="caution">
    <text evidence="2">The sequence shown here is derived from an EMBL/GenBank/DDBJ whole genome shotgun (WGS) entry which is preliminary data.</text>
</comment>
<dbReference type="EMBL" id="CAAALY010069257">
    <property type="protein sequence ID" value="VEL24719.1"/>
    <property type="molecule type" value="Genomic_DNA"/>
</dbReference>
<sequence>MHLIEGPQSECPPQFVAQPTPQITVAEGESITLTARVRPAGDTTLKVEWYRNGKPLAAGEYQVISHRSGIPPGIRPSCKCCHQTQNSDVTCGTAFYTLLLLSFV</sequence>
<name>A0A448X0D7_9PLAT</name>
<accession>A0A448X0D7</accession>
<dbReference type="SUPFAM" id="SSF48726">
    <property type="entry name" value="Immunoglobulin"/>
    <property type="match status" value="1"/>
</dbReference>
<dbReference type="AlphaFoldDB" id="A0A448X0D7"/>
<dbReference type="PROSITE" id="PS50835">
    <property type="entry name" value="IG_LIKE"/>
    <property type="match status" value="1"/>
</dbReference>
<protein>
    <recommendedName>
        <fullName evidence="1">Ig-like domain-containing protein</fullName>
    </recommendedName>
</protein>
<feature type="domain" description="Ig-like" evidence="1">
    <location>
        <begin position="13"/>
        <end position="54"/>
    </location>
</feature>
<evidence type="ECO:0000259" key="1">
    <source>
        <dbReference type="PROSITE" id="PS50835"/>
    </source>
</evidence>
<dbReference type="Gene3D" id="2.60.40.10">
    <property type="entry name" value="Immunoglobulins"/>
    <property type="match status" value="1"/>
</dbReference>
<dbReference type="InterPro" id="IPR007110">
    <property type="entry name" value="Ig-like_dom"/>
</dbReference>
<dbReference type="InterPro" id="IPR013783">
    <property type="entry name" value="Ig-like_fold"/>
</dbReference>
<gene>
    <name evidence="2" type="ORF">PXEA_LOCUS18159</name>
</gene>
<dbReference type="Proteomes" id="UP000784294">
    <property type="component" value="Unassembled WGS sequence"/>
</dbReference>
<proteinExistence type="predicted"/>
<organism evidence="2 3">
    <name type="scientific">Protopolystoma xenopodis</name>
    <dbReference type="NCBI Taxonomy" id="117903"/>
    <lineage>
        <taxon>Eukaryota</taxon>
        <taxon>Metazoa</taxon>
        <taxon>Spiralia</taxon>
        <taxon>Lophotrochozoa</taxon>
        <taxon>Platyhelminthes</taxon>
        <taxon>Monogenea</taxon>
        <taxon>Polyopisthocotylea</taxon>
        <taxon>Polystomatidea</taxon>
        <taxon>Polystomatidae</taxon>
        <taxon>Protopolystoma</taxon>
    </lineage>
</organism>